<keyword evidence="3" id="KW-1185">Reference proteome</keyword>
<dbReference type="RefSeq" id="WP_186858289.1">
    <property type="nucleotide sequence ID" value="NZ_JACOON010000005.1"/>
</dbReference>
<comment type="caution">
    <text evidence="2">The sequence shown here is derived from an EMBL/GenBank/DDBJ whole genome shotgun (WGS) entry which is preliminary data.</text>
</comment>
<dbReference type="NCBIfam" id="NF038403">
    <property type="entry name" value="perm_prefix_1"/>
    <property type="match status" value="1"/>
</dbReference>
<dbReference type="EMBL" id="JACOON010000005">
    <property type="protein sequence ID" value="MBC5648841.1"/>
    <property type="molecule type" value="Genomic_DNA"/>
</dbReference>
<keyword evidence="1" id="KW-0472">Membrane</keyword>
<name>A0ABR7EGF6_9FIRM</name>
<sequence>MKLGKTALDYIDSVCSAIRSERVRTEFREELSDHMEHKVAKLMEEGFSQDCAEWEAAARMGAAAVISGRLNRIHRPHPLVFLKYVCLGITCFLGFSNIYPYFEALLSASHMDGSTSILYDGSGGIVMADTGSAVIGGVDGPTTTYITSRPNTLLLLFLVFAAITLCLFLLPKIRRPNTGLRP</sequence>
<dbReference type="Proteomes" id="UP000606889">
    <property type="component" value="Unassembled WGS sequence"/>
</dbReference>
<reference evidence="2 3" key="1">
    <citation type="submission" date="2020-08" db="EMBL/GenBank/DDBJ databases">
        <title>Genome public.</title>
        <authorList>
            <person name="Liu C."/>
            <person name="Sun Q."/>
        </authorList>
    </citation>
    <scope>NUCLEOTIDE SEQUENCE [LARGE SCALE GENOMIC DNA]</scope>
    <source>
        <strain evidence="2 3">NSJ-35</strain>
    </source>
</reference>
<protein>
    <submittedName>
        <fullName evidence="2">Uncharacterized protein</fullName>
    </submittedName>
</protein>
<organism evidence="2 3">
    <name type="scientific">Christensenella tenuis</name>
    <dbReference type="NCBI Taxonomy" id="2763033"/>
    <lineage>
        <taxon>Bacteria</taxon>
        <taxon>Bacillati</taxon>
        <taxon>Bacillota</taxon>
        <taxon>Clostridia</taxon>
        <taxon>Christensenellales</taxon>
        <taxon>Christensenellaceae</taxon>
        <taxon>Christensenella</taxon>
    </lineage>
</organism>
<evidence type="ECO:0000313" key="3">
    <source>
        <dbReference type="Proteomes" id="UP000606889"/>
    </source>
</evidence>
<accession>A0ABR7EGF6</accession>
<dbReference type="InterPro" id="IPR047928">
    <property type="entry name" value="Perm_prefix_1"/>
</dbReference>
<keyword evidence="1" id="KW-1133">Transmembrane helix</keyword>
<evidence type="ECO:0000313" key="2">
    <source>
        <dbReference type="EMBL" id="MBC5648841.1"/>
    </source>
</evidence>
<proteinExistence type="predicted"/>
<keyword evidence="1" id="KW-0812">Transmembrane</keyword>
<evidence type="ECO:0000256" key="1">
    <source>
        <dbReference type="SAM" id="Phobius"/>
    </source>
</evidence>
<feature type="transmembrane region" description="Helical" evidence="1">
    <location>
        <begin position="79"/>
        <end position="102"/>
    </location>
</feature>
<feature type="transmembrane region" description="Helical" evidence="1">
    <location>
        <begin position="153"/>
        <end position="171"/>
    </location>
</feature>
<gene>
    <name evidence="2" type="ORF">H8S18_10880</name>
</gene>